<dbReference type="AlphaFoldDB" id="A0A7J6U2V8"/>
<sequence length="64" mass="7404">MLQKAGEKMDQDALVIRHGMFNDRGNREAEAQRRDRLREALHNSGIEVDTIATDDYHLNQILAR</sequence>
<comment type="caution">
    <text evidence="1">The sequence shown here is derived from an EMBL/GenBank/DDBJ whole genome shotgun (WGS) entry which is preliminary data.</text>
</comment>
<proteinExistence type="predicted"/>
<dbReference type="Proteomes" id="UP000553632">
    <property type="component" value="Unassembled WGS sequence"/>
</dbReference>
<evidence type="ECO:0000313" key="2">
    <source>
        <dbReference type="Proteomes" id="UP000553632"/>
    </source>
</evidence>
<organism evidence="1 2">
    <name type="scientific">Perkinsus olseni</name>
    <name type="common">Perkinsus atlanticus</name>
    <dbReference type="NCBI Taxonomy" id="32597"/>
    <lineage>
        <taxon>Eukaryota</taxon>
        <taxon>Sar</taxon>
        <taxon>Alveolata</taxon>
        <taxon>Perkinsozoa</taxon>
        <taxon>Perkinsea</taxon>
        <taxon>Perkinsida</taxon>
        <taxon>Perkinsidae</taxon>
        <taxon>Perkinsus</taxon>
    </lineage>
</organism>
<name>A0A7J6U2V8_PEROL</name>
<accession>A0A7J6U2V8</accession>
<dbReference type="EMBL" id="JABANO010006723">
    <property type="protein sequence ID" value="KAF4751302.1"/>
    <property type="molecule type" value="Genomic_DNA"/>
</dbReference>
<feature type="non-terminal residue" evidence="1">
    <location>
        <position position="1"/>
    </location>
</feature>
<evidence type="ECO:0000313" key="1">
    <source>
        <dbReference type="EMBL" id="KAF4751302.1"/>
    </source>
</evidence>
<protein>
    <submittedName>
        <fullName evidence="1">Uncharacterized protein</fullName>
    </submittedName>
</protein>
<gene>
    <name evidence="1" type="ORF">FOZ63_021873</name>
</gene>
<keyword evidence="2" id="KW-1185">Reference proteome</keyword>
<reference evidence="1 2" key="1">
    <citation type="submission" date="2020-04" db="EMBL/GenBank/DDBJ databases">
        <title>Perkinsus olseni comparative genomics.</title>
        <authorList>
            <person name="Bogema D.R."/>
        </authorList>
    </citation>
    <scope>NUCLEOTIDE SEQUENCE [LARGE SCALE GENOMIC DNA]</scope>
    <source>
        <strain evidence="1 2">ATCC PRA-207</strain>
    </source>
</reference>